<dbReference type="Proteomes" id="UP000807825">
    <property type="component" value="Unassembled WGS sequence"/>
</dbReference>
<comment type="caution">
    <text evidence="2">The sequence shown here is derived from an EMBL/GenBank/DDBJ whole genome shotgun (WGS) entry which is preliminary data.</text>
</comment>
<keyword evidence="1" id="KW-0732">Signal</keyword>
<dbReference type="EMBL" id="JACRDE010000184">
    <property type="protein sequence ID" value="MBI5249140.1"/>
    <property type="molecule type" value="Genomic_DNA"/>
</dbReference>
<gene>
    <name evidence="2" type="ORF">HY912_06570</name>
</gene>
<evidence type="ECO:0000313" key="2">
    <source>
        <dbReference type="EMBL" id="MBI5249140.1"/>
    </source>
</evidence>
<protein>
    <submittedName>
        <fullName evidence="2">Uncharacterized protein</fullName>
    </submittedName>
</protein>
<accession>A0A9D6UZ85</accession>
<organism evidence="2 3">
    <name type="scientific">Desulfomonile tiedjei</name>
    <dbReference type="NCBI Taxonomy" id="2358"/>
    <lineage>
        <taxon>Bacteria</taxon>
        <taxon>Pseudomonadati</taxon>
        <taxon>Thermodesulfobacteriota</taxon>
        <taxon>Desulfomonilia</taxon>
        <taxon>Desulfomonilales</taxon>
        <taxon>Desulfomonilaceae</taxon>
        <taxon>Desulfomonile</taxon>
    </lineage>
</organism>
<feature type="chain" id="PRO_5039126599" evidence="1">
    <location>
        <begin position="24"/>
        <end position="74"/>
    </location>
</feature>
<feature type="signal peptide" evidence="1">
    <location>
        <begin position="1"/>
        <end position="23"/>
    </location>
</feature>
<sequence>MLKKAVLLLITITFLLVSSLGFAAEKKYYVTKDKNGVCKVIQAKDKTPTTIAGPFDSKADADKEKAVKCPKKKK</sequence>
<name>A0A9D6UZ85_9BACT</name>
<dbReference type="AlphaFoldDB" id="A0A9D6UZ85"/>
<evidence type="ECO:0000313" key="3">
    <source>
        <dbReference type="Proteomes" id="UP000807825"/>
    </source>
</evidence>
<proteinExistence type="predicted"/>
<reference evidence="2" key="1">
    <citation type="submission" date="2020-07" db="EMBL/GenBank/DDBJ databases">
        <title>Huge and variable diversity of episymbiotic CPR bacteria and DPANN archaea in groundwater ecosystems.</title>
        <authorList>
            <person name="He C.Y."/>
            <person name="Keren R."/>
            <person name="Whittaker M."/>
            <person name="Farag I.F."/>
            <person name="Doudna J."/>
            <person name="Cate J.H.D."/>
            <person name="Banfield J.F."/>
        </authorList>
    </citation>
    <scope>NUCLEOTIDE SEQUENCE</scope>
    <source>
        <strain evidence="2">NC_groundwater_1664_Pr3_B-0.1um_52_9</strain>
    </source>
</reference>
<evidence type="ECO:0000256" key="1">
    <source>
        <dbReference type="SAM" id="SignalP"/>
    </source>
</evidence>